<organism evidence="1">
    <name type="scientific">marine sediment metagenome</name>
    <dbReference type="NCBI Taxonomy" id="412755"/>
    <lineage>
        <taxon>unclassified sequences</taxon>
        <taxon>metagenomes</taxon>
        <taxon>ecological metagenomes</taxon>
    </lineage>
</organism>
<sequence length="49" mass="5861">MNSTFVDWYDTTTDPNSNIISMKCIEDWDITDGELYLFINNHYGNKRIR</sequence>
<proteinExistence type="predicted"/>
<protein>
    <submittedName>
        <fullName evidence="1">Uncharacterized protein</fullName>
    </submittedName>
</protein>
<evidence type="ECO:0000313" key="1">
    <source>
        <dbReference type="EMBL" id="KKL04714.1"/>
    </source>
</evidence>
<comment type="caution">
    <text evidence="1">The sequence shown here is derived from an EMBL/GenBank/DDBJ whole genome shotgun (WGS) entry which is preliminary data.</text>
</comment>
<dbReference type="EMBL" id="LAZR01044411">
    <property type="protein sequence ID" value="KKL04714.1"/>
    <property type="molecule type" value="Genomic_DNA"/>
</dbReference>
<accession>A0A0F9A5A9</accession>
<reference evidence="1" key="1">
    <citation type="journal article" date="2015" name="Nature">
        <title>Complex archaea that bridge the gap between prokaryotes and eukaryotes.</title>
        <authorList>
            <person name="Spang A."/>
            <person name="Saw J.H."/>
            <person name="Jorgensen S.L."/>
            <person name="Zaremba-Niedzwiedzka K."/>
            <person name="Martijn J."/>
            <person name="Lind A.E."/>
            <person name="van Eijk R."/>
            <person name="Schleper C."/>
            <person name="Guy L."/>
            <person name="Ettema T.J."/>
        </authorList>
    </citation>
    <scope>NUCLEOTIDE SEQUENCE</scope>
</reference>
<dbReference type="AlphaFoldDB" id="A0A0F9A5A9"/>
<gene>
    <name evidence="1" type="ORF">LCGC14_2613310</name>
</gene>
<name>A0A0F9A5A9_9ZZZZ</name>